<name>X1GB39_9ZZZZ</name>
<comment type="caution">
    <text evidence="4">The sequence shown here is derived from an EMBL/GenBank/DDBJ whole genome shotgun (WGS) entry which is preliminary data.</text>
</comment>
<dbReference type="Pfam" id="PF01548">
    <property type="entry name" value="DEDD_Tnp_IS110"/>
    <property type="match status" value="1"/>
</dbReference>
<accession>X1GB39</accession>
<evidence type="ECO:0000313" key="4">
    <source>
        <dbReference type="EMBL" id="GAH30248.1"/>
    </source>
</evidence>
<dbReference type="PANTHER" id="PTHR33055">
    <property type="entry name" value="TRANSPOSASE FOR INSERTION SEQUENCE ELEMENT IS1111A"/>
    <property type="match status" value="1"/>
</dbReference>
<dbReference type="InterPro" id="IPR003346">
    <property type="entry name" value="Transposase_20"/>
</dbReference>
<gene>
    <name evidence="4" type="ORF">S03H2_06149</name>
</gene>
<evidence type="ECO:0000259" key="2">
    <source>
        <dbReference type="Pfam" id="PF01548"/>
    </source>
</evidence>
<dbReference type="Pfam" id="PF02371">
    <property type="entry name" value="Transposase_20"/>
    <property type="match status" value="1"/>
</dbReference>
<dbReference type="GO" id="GO:0004803">
    <property type="term" value="F:transposase activity"/>
    <property type="evidence" value="ECO:0007669"/>
    <property type="project" value="InterPro"/>
</dbReference>
<feature type="domain" description="Transposase IS110-like N-terminal" evidence="2">
    <location>
        <begin position="2"/>
        <end position="153"/>
    </location>
</feature>
<sequence length="363" mass="41865">LDDEDHILYNQKVSHQLSEFAESIKLFKQIEKQEGGKLSFALEGKNGYSAPLDKILLDQGFTLYNVDNFKLKRFREAFAGEWRDDQRDALMLSKMLKLKEHINSPREKVFIKIEKPSLVTESLKLLSRHQQTLIDERVRFTNRLGKKLLEVCPEILKLAKLKNKKLIAILVKYPDFSKYKRITLCSLLKIRGIGKKGAFFLLKRLNNIEYMPGLTDIYQMIILSYAQRILELQKEIKDIDKKLDEIGEESKEVKHLKTIPGVATKLASRLIGEIGVIDRFPSEKQLAVYCGVACVDNNSGKVTKARAVYKANKICKHTLITMAGGSIRFSFQCRDYYLKKRAEGKSHNHTLRCLARQLIRVIY</sequence>
<proteinExistence type="predicted"/>
<dbReference type="PANTHER" id="PTHR33055:SF3">
    <property type="entry name" value="PUTATIVE TRANSPOSASE FOR IS117-RELATED"/>
    <property type="match status" value="1"/>
</dbReference>
<evidence type="ECO:0000259" key="3">
    <source>
        <dbReference type="Pfam" id="PF02371"/>
    </source>
</evidence>
<protein>
    <submittedName>
        <fullName evidence="4">Uncharacterized protein</fullName>
    </submittedName>
</protein>
<feature type="non-terminal residue" evidence="4">
    <location>
        <position position="1"/>
    </location>
</feature>
<dbReference type="GO" id="GO:0006313">
    <property type="term" value="P:DNA transposition"/>
    <property type="evidence" value="ECO:0007669"/>
    <property type="project" value="InterPro"/>
</dbReference>
<reference evidence="4" key="1">
    <citation type="journal article" date="2014" name="Front. Microbiol.">
        <title>High frequency of phylogenetically diverse reductive dehalogenase-homologous genes in deep subseafloor sedimentary metagenomes.</title>
        <authorList>
            <person name="Kawai M."/>
            <person name="Futagami T."/>
            <person name="Toyoda A."/>
            <person name="Takaki Y."/>
            <person name="Nishi S."/>
            <person name="Hori S."/>
            <person name="Arai W."/>
            <person name="Tsubouchi T."/>
            <person name="Morono Y."/>
            <person name="Uchiyama I."/>
            <person name="Ito T."/>
            <person name="Fujiyama A."/>
            <person name="Inagaki F."/>
            <person name="Takami H."/>
        </authorList>
    </citation>
    <scope>NUCLEOTIDE SEQUENCE</scope>
    <source>
        <strain evidence="4">Expedition CK06-06</strain>
    </source>
</reference>
<dbReference type="InterPro" id="IPR002525">
    <property type="entry name" value="Transp_IS110-like_N"/>
</dbReference>
<dbReference type="InterPro" id="IPR047650">
    <property type="entry name" value="Transpos_IS110"/>
</dbReference>
<feature type="coiled-coil region" evidence="1">
    <location>
        <begin position="222"/>
        <end position="249"/>
    </location>
</feature>
<feature type="domain" description="Transposase IS116/IS110/IS902 C-terminal" evidence="3">
    <location>
        <begin position="254"/>
        <end position="337"/>
    </location>
</feature>
<evidence type="ECO:0000256" key="1">
    <source>
        <dbReference type="SAM" id="Coils"/>
    </source>
</evidence>
<keyword evidence="1" id="KW-0175">Coiled coil</keyword>
<feature type="non-terminal residue" evidence="4">
    <location>
        <position position="363"/>
    </location>
</feature>
<dbReference type="AlphaFoldDB" id="X1GB39"/>
<organism evidence="4">
    <name type="scientific">marine sediment metagenome</name>
    <dbReference type="NCBI Taxonomy" id="412755"/>
    <lineage>
        <taxon>unclassified sequences</taxon>
        <taxon>metagenomes</taxon>
        <taxon>ecological metagenomes</taxon>
    </lineage>
</organism>
<dbReference type="GO" id="GO:0003677">
    <property type="term" value="F:DNA binding"/>
    <property type="evidence" value="ECO:0007669"/>
    <property type="project" value="InterPro"/>
</dbReference>
<dbReference type="EMBL" id="BARU01002645">
    <property type="protein sequence ID" value="GAH30248.1"/>
    <property type="molecule type" value="Genomic_DNA"/>
</dbReference>
<dbReference type="NCBIfam" id="NF033542">
    <property type="entry name" value="transpos_IS110"/>
    <property type="match status" value="1"/>
</dbReference>